<sequence>MVLHHRSGPYVEAMYAVKYPRAVLPPRPSPMQTKIASKSTAAMPKHPFKVLSPNIHCLHIAILYYC</sequence>
<dbReference type="OrthoDB" id="3248709at2759"/>
<evidence type="ECO:0000313" key="2">
    <source>
        <dbReference type="Proteomes" id="UP000308652"/>
    </source>
</evidence>
<organism evidence="1 2">
    <name type="scientific">Crucibulum laeve</name>
    <dbReference type="NCBI Taxonomy" id="68775"/>
    <lineage>
        <taxon>Eukaryota</taxon>
        <taxon>Fungi</taxon>
        <taxon>Dikarya</taxon>
        <taxon>Basidiomycota</taxon>
        <taxon>Agaricomycotina</taxon>
        <taxon>Agaricomycetes</taxon>
        <taxon>Agaricomycetidae</taxon>
        <taxon>Agaricales</taxon>
        <taxon>Agaricineae</taxon>
        <taxon>Nidulariaceae</taxon>
        <taxon>Crucibulum</taxon>
    </lineage>
</organism>
<proteinExistence type="predicted"/>
<protein>
    <submittedName>
        <fullName evidence="1">Uncharacterized protein</fullName>
    </submittedName>
</protein>
<dbReference type="AlphaFoldDB" id="A0A5C3LX21"/>
<keyword evidence="2" id="KW-1185">Reference proteome</keyword>
<name>A0A5C3LX21_9AGAR</name>
<accession>A0A5C3LX21</accession>
<evidence type="ECO:0000313" key="1">
    <source>
        <dbReference type="EMBL" id="TFK37490.1"/>
    </source>
</evidence>
<dbReference type="EMBL" id="ML213608">
    <property type="protein sequence ID" value="TFK37490.1"/>
    <property type="molecule type" value="Genomic_DNA"/>
</dbReference>
<gene>
    <name evidence="1" type="ORF">BDQ12DRAFT_685392</name>
</gene>
<dbReference type="Proteomes" id="UP000308652">
    <property type="component" value="Unassembled WGS sequence"/>
</dbReference>
<reference evidence="1 2" key="1">
    <citation type="journal article" date="2019" name="Nat. Ecol. Evol.">
        <title>Megaphylogeny resolves global patterns of mushroom evolution.</title>
        <authorList>
            <person name="Varga T."/>
            <person name="Krizsan K."/>
            <person name="Foldi C."/>
            <person name="Dima B."/>
            <person name="Sanchez-Garcia M."/>
            <person name="Sanchez-Ramirez S."/>
            <person name="Szollosi G.J."/>
            <person name="Szarkandi J.G."/>
            <person name="Papp V."/>
            <person name="Albert L."/>
            <person name="Andreopoulos W."/>
            <person name="Angelini C."/>
            <person name="Antonin V."/>
            <person name="Barry K.W."/>
            <person name="Bougher N.L."/>
            <person name="Buchanan P."/>
            <person name="Buyck B."/>
            <person name="Bense V."/>
            <person name="Catcheside P."/>
            <person name="Chovatia M."/>
            <person name="Cooper J."/>
            <person name="Damon W."/>
            <person name="Desjardin D."/>
            <person name="Finy P."/>
            <person name="Geml J."/>
            <person name="Haridas S."/>
            <person name="Hughes K."/>
            <person name="Justo A."/>
            <person name="Karasinski D."/>
            <person name="Kautmanova I."/>
            <person name="Kiss B."/>
            <person name="Kocsube S."/>
            <person name="Kotiranta H."/>
            <person name="LaButti K.M."/>
            <person name="Lechner B.E."/>
            <person name="Liimatainen K."/>
            <person name="Lipzen A."/>
            <person name="Lukacs Z."/>
            <person name="Mihaltcheva S."/>
            <person name="Morgado L.N."/>
            <person name="Niskanen T."/>
            <person name="Noordeloos M.E."/>
            <person name="Ohm R.A."/>
            <person name="Ortiz-Santana B."/>
            <person name="Ovrebo C."/>
            <person name="Racz N."/>
            <person name="Riley R."/>
            <person name="Savchenko A."/>
            <person name="Shiryaev A."/>
            <person name="Soop K."/>
            <person name="Spirin V."/>
            <person name="Szebenyi C."/>
            <person name="Tomsovsky M."/>
            <person name="Tulloss R.E."/>
            <person name="Uehling J."/>
            <person name="Grigoriev I.V."/>
            <person name="Vagvolgyi C."/>
            <person name="Papp T."/>
            <person name="Martin F.M."/>
            <person name="Miettinen O."/>
            <person name="Hibbett D.S."/>
            <person name="Nagy L.G."/>
        </authorList>
    </citation>
    <scope>NUCLEOTIDE SEQUENCE [LARGE SCALE GENOMIC DNA]</scope>
    <source>
        <strain evidence="1 2">CBS 166.37</strain>
    </source>
</reference>